<dbReference type="InterPro" id="IPR012944">
    <property type="entry name" value="SusD_RagB_dom"/>
</dbReference>
<proteinExistence type="inferred from homology"/>
<evidence type="ECO:0000256" key="1">
    <source>
        <dbReference type="ARBA" id="ARBA00004442"/>
    </source>
</evidence>
<dbReference type="EMBL" id="JASJOS010000021">
    <property type="protein sequence ID" value="MDJ1485572.1"/>
    <property type="molecule type" value="Genomic_DNA"/>
</dbReference>
<evidence type="ECO:0000256" key="2">
    <source>
        <dbReference type="ARBA" id="ARBA00006275"/>
    </source>
</evidence>
<dbReference type="Pfam" id="PF14322">
    <property type="entry name" value="SusD-like_3"/>
    <property type="match status" value="1"/>
</dbReference>
<feature type="domain" description="SusD-like N-terminal" evidence="7">
    <location>
        <begin position="96"/>
        <end position="225"/>
    </location>
</feature>
<evidence type="ECO:0000259" key="7">
    <source>
        <dbReference type="Pfam" id="PF14322"/>
    </source>
</evidence>
<dbReference type="Gene3D" id="1.25.40.390">
    <property type="match status" value="1"/>
</dbReference>
<organism evidence="8 9">
    <name type="scientific">Xanthocytophaga flava</name>
    <dbReference type="NCBI Taxonomy" id="3048013"/>
    <lineage>
        <taxon>Bacteria</taxon>
        <taxon>Pseudomonadati</taxon>
        <taxon>Bacteroidota</taxon>
        <taxon>Cytophagia</taxon>
        <taxon>Cytophagales</taxon>
        <taxon>Rhodocytophagaceae</taxon>
        <taxon>Xanthocytophaga</taxon>
    </lineage>
</organism>
<dbReference type="PROSITE" id="PS51257">
    <property type="entry name" value="PROKAR_LIPOPROTEIN"/>
    <property type="match status" value="1"/>
</dbReference>
<feature type="domain" description="RagB/SusD" evidence="6">
    <location>
        <begin position="311"/>
        <end position="518"/>
    </location>
</feature>
<name>A0AAE3QUC0_9BACT</name>
<dbReference type="CDD" id="cd08977">
    <property type="entry name" value="SusD"/>
    <property type="match status" value="1"/>
</dbReference>
<evidence type="ECO:0000259" key="6">
    <source>
        <dbReference type="Pfam" id="PF07980"/>
    </source>
</evidence>
<dbReference type="Proteomes" id="UP001241110">
    <property type="component" value="Unassembled WGS sequence"/>
</dbReference>
<evidence type="ECO:0000256" key="5">
    <source>
        <dbReference type="ARBA" id="ARBA00023237"/>
    </source>
</evidence>
<accession>A0AAE3QUC0</accession>
<sequence>MKIPVIKRFAFWLLVVLSAGFMGSCDGNFLDRPPLSQISADNFYQTRSDLRLATAALYGGAPWDGWQNSGFLLLGDVMGGNMVLNWYTDAVQLNTFSITGQNAIMAGAWASLFNVVAHCNVTIKAIQEKAPNSISPTDKNAAIGEARFIRAMAYYHIAMLWGAVPIIEDNDKLVSNPLVNRNRLEDVYQFIVSDLTFAATHLPASDETGRVSKWSAQGLLAKVYLTLSGLNQNGVRNQSYLDSAKVYAGNVCQNSGLSLLSGYDNLFKAQNNNNNESLFAIQFAPGVGWGQGNRIQTYAPSSEITPRKESPWFLASVSYDLYLLFAGNDSIRRKASFMLPGDKYLELNRAGGGYTASTPVLKKHIIGTETDNNAPTMTLTSSIEANAMLRLADVYLVYAEAILGNNASTSDAQALLYFNKVRERAAIEPVSVIDPDLLLQERRREFAFEGKAWFDLVQLSYYQPQKAVSLLNNQKRVTFQYSGGLATPNDPIGSITPATISTFTLQLPSAEITANPRLLEPPVPYSF</sequence>
<evidence type="ECO:0000256" key="4">
    <source>
        <dbReference type="ARBA" id="ARBA00023136"/>
    </source>
</evidence>
<dbReference type="RefSeq" id="WP_313988305.1">
    <property type="nucleotide sequence ID" value="NZ_JASJOS010000021.1"/>
</dbReference>
<evidence type="ECO:0000256" key="3">
    <source>
        <dbReference type="ARBA" id="ARBA00022729"/>
    </source>
</evidence>
<dbReference type="GO" id="GO:0009279">
    <property type="term" value="C:cell outer membrane"/>
    <property type="evidence" value="ECO:0007669"/>
    <property type="project" value="UniProtKB-SubCell"/>
</dbReference>
<keyword evidence="5" id="KW-0998">Cell outer membrane</keyword>
<comment type="similarity">
    <text evidence="2">Belongs to the SusD family.</text>
</comment>
<dbReference type="AlphaFoldDB" id="A0AAE3QUC0"/>
<comment type="caution">
    <text evidence="8">The sequence shown here is derived from an EMBL/GenBank/DDBJ whole genome shotgun (WGS) entry which is preliminary data.</text>
</comment>
<keyword evidence="4" id="KW-0472">Membrane</keyword>
<keyword evidence="3" id="KW-0732">Signal</keyword>
<dbReference type="Pfam" id="PF07980">
    <property type="entry name" value="SusD_RagB"/>
    <property type="match status" value="1"/>
</dbReference>
<evidence type="ECO:0000313" key="8">
    <source>
        <dbReference type="EMBL" id="MDJ1485572.1"/>
    </source>
</evidence>
<dbReference type="InterPro" id="IPR011990">
    <property type="entry name" value="TPR-like_helical_dom_sf"/>
</dbReference>
<reference evidence="8" key="1">
    <citation type="submission" date="2023-05" db="EMBL/GenBank/DDBJ databases">
        <authorList>
            <person name="Zhang X."/>
        </authorList>
    </citation>
    <scope>NUCLEOTIDE SEQUENCE</scope>
    <source>
        <strain evidence="8">YF14B1</strain>
    </source>
</reference>
<dbReference type="InterPro" id="IPR033985">
    <property type="entry name" value="SusD-like_N"/>
</dbReference>
<protein>
    <submittedName>
        <fullName evidence="8">RagB/SusD family nutrient uptake outer membrane protein</fullName>
    </submittedName>
</protein>
<comment type="subcellular location">
    <subcellularLocation>
        <location evidence="1">Cell outer membrane</location>
    </subcellularLocation>
</comment>
<evidence type="ECO:0000313" key="9">
    <source>
        <dbReference type="Proteomes" id="UP001241110"/>
    </source>
</evidence>
<dbReference type="SUPFAM" id="SSF48452">
    <property type="entry name" value="TPR-like"/>
    <property type="match status" value="1"/>
</dbReference>
<gene>
    <name evidence="8" type="ORF">QNI16_34095</name>
</gene>